<reference evidence="10 11" key="1">
    <citation type="journal article" date="2021" name="Angew. Chem. Int. Ed. Engl.">
        <title>A novel family of nonribosomal peptides modulate collective behavior in Pseudovibrio bacteria isolated from marine sponges.</title>
        <authorList>
            <person name="Ioca L.P."/>
            <person name="Dai Y."/>
            <person name="Kunakom S."/>
            <person name="Diaz-Espinosa J."/>
            <person name="Krunic A."/>
            <person name="Crnkovic C.M."/>
            <person name="Orjala J."/>
            <person name="Sanchez L.M."/>
            <person name="Ferreira A.G."/>
            <person name="Berlinck R.G.S."/>
            <person name="Eustaquio A.S."/>
        </authorList>
    </citation>
    <scope>NUCLEOTIDE SEQUENCE [LARGE SCALE GENOMIC DNA]</scope>
    <source>
        <strain evidence="10 11">Ab134</strain>
        <plasmid evidence="10 11">pAb134-02</plasmid>
    </source>
</reference>
<feature type="transmembrane region" description="Helical" evidence="8">
    <location>
        <begin position="269"/>
        <end position="296"/>
    </location>
</feature>
<evidence type="ECO:0000256" key="1">
    <source>
        <dbReference type="ARBA" id="ARBA00004651"/>
    </source>
</evidence>
<evidence type="ECO:0000313" key="11">
    <source>
        <dbReference type="Proteomes" id="UP000680706"/>
    </source>
</evidence>
<dbReference type="EMBL" id="CP074128">
    <property type="protein sequence ID" value="QUS58898.1"/>
    <property type="molecule type" value="Genomic_DNA"/>
</dbReference>
<keyword evidence="7 8" id="KW-0472">Membrane</keyword>
<evidence type="ECO:0000256" key="7">
    <source>
        <dbReference type="ARBA" id="ARBA00023136"/>
    </source>
</evidence>
<comment type="subcellular location">
    <subcellularLocation>
        <location evidence="1 8">Cell membrane</location>
        <topology evidence="1 8">Multi-pass membrane protein</topology>
    </subcellularLocation>
</comment>
<evidence type="ECO:0000256" key="8">
    <source>
        <dbReference type="RuleBase" id="RU363032"/>
    </source>
</evidence>
<comment type="similarity">
    <text evidence="2">Belongs to the binding-protein-dependent transport system permease family. CysTW subfamily.</text>
</comment>
<dbReference type="Pfam" id="PF00528">
    <property type="entry name" value="BPD_transp_1"/>
    <property type="match status" value="1"/>
</dbReference>
<evidence type="ECO:0000256" key="5">
    <source>
        <dbReference type="ARBA" id="ARBA00022692"/>
    </source>
</evidence>
<sequence>MMPKALSAHSNTSGPPAFMQNLRDIAEITPLLVVLLGLFGGAVVLGVLQSFGYAPWFGINEFPTTEYYERLWLSSDFWISLGLTLYYGFAATLIGLVVSVPLSIALSKKFKASRLFGTLIRLPLMVPYTVGIALALVMLGNGGLLSRISAGLGLIDDPSQFVQILKTHWGCGIIAVYVWKQVPFMTLTLSAVLARKGEDTVEAAMVLGASSRQIFWRVTLPQIMPGIVSASLICFAFNIGAFEAPLILGGGYPDTLPVLAWRYFQDANYAFQLQGMAVVVSLALVSGVFLGVYLLGYRRWERARGRV</sequence>
<feature type="transmembrane region" description="Helical" evidence="8">
    <location>
        <begin position="160"/>
        <end position="179"/>
    </location>
</feature>
<keyword evidence="10" id="KW-0614">Plasmid</keyword>
<name>A0ABX8AV16_9HYPH</name>
<feature type="transmembrane region" description="Helical" evidence="8">
    <location>
        <begin position="227"/>
        <end position="249"/>
    </location>
</feature>
<evidence type="ECO:0000256" key="2">
    <source>
        <dbReference type="ARBA" id="ARBA00007069"/>
    </source>
</evidence>
<gene>
    <name evidence="10" type="ORF">KGB56_24540</name>
</gene>
<geneLocation type="plasmid" evidence="10 11">
    <name>pAb134-02</name>
</geneLocation>
<feature type="transmembrane region" description="Helical" evidence="8">
    <location>
        <begin position="77"/>
        <end position="106"/>
    </location>
</feature>
<dbReference type="Gene3D" id="1.10.3720.10">
    <property type="entry name" value="MetI-like"/>
    <property type="match status" value="1"/>
</dbReference>
<dbReference type="InterPro" id="IPR000515">
    <property type="entry name" value="MetI-like"/>
</dbReference>
<feature type="transmembrane region" description="Helical" evidence="8">
    <location>
        <begin position="31"/>
        <end position="57"/>
    </location>
</feature>
<evidence type="ECO:0000256" key="6">
    <source>
        <dbReference type="ARBA" id="ARBA00022989"/>
    </source>
</evidence>
<feature type="domain" description="ABC transmembrane type-1" evidence="9">
    <location>
        <begin position="81"/>
        <end position="295"/>
    </location>
</feature>
<evidence type="ECO:0000259" key="9">
    <source>
        <dbReference type="PROSITE" id="PS50928"/>
    </source>
</evidence>
<organism evidence="10 11">
    <name type="scientific">Pseudovibrio brasiliensis</name>
    <dbReference type="NCBI Taxonomy" id="1898042"/>
    <lineage>
        <taxon>Bacteria</taxon>
        <taxon>Pseudomonadati</taxon>
        <taxon>Pseudomonadota</taxon>
        <taxon>Alphaproteobacteria</taxon>
        <taxon>Hyphomicrobiales</taxon>
        <taxon>Stappiaceae</taxon>
        <taxon>Pseudovibrio</taxon>
    </lineage>
</organism>
<dbReference type="RefSeq" id="WP_075697594.1">
    <property type="nucleotide sequence ID" value="NZ_CP074128.1"/>
</dbReference>
<evidence type="ECO:0000256" key="4">
    <source>
        <dbReference type="ARBA" id="ARBA00022475"/>
    </source>
</evidence>
<feature type="transmembrane region" description="Helical" evidence="8">
    <location>
        <begin position="118"/>
        <end position="140"/>
    </location>
</feature>
<dbReference type="PROSITE" id="PS50928">
    <property type="entry name" value="ABC_TM1"/>
    <property type="match status" value="1"/>
</dbReference>
<dbReference type="Proteomes" id="UP000680706">
    <property type="component" value="Plasmid pAb134-02"/>
</dbReference>
<dbReference type="PANTHER" id="PTHR42929:SF1">
    <property type="entry name" value="INNER MEMBRANE ABC TRANSPORTER PERMEASE PROTEIN YDCU-RELATED"/>
    <property type="match status" value="1"/>
</dbReference>
<evidence type="ECO:0000256" key="3">
    <source>
        <dbReference type="ARBA" id="ARBA00022448"/>
    </source>
</evidence>
<dbReference type="PANTHER" id="PTHR42929">
    <property type="entry name" value="INNER MEMBRANE ABC TRANSPORTER PERMEASE PROTEIN YDCU-RELATED-RELATED"/>
    <property type="match status" value="1"/>
</dbReference>
<keyword evidence="3 8" id="KW-0813">Transport</keyword>
<proteinExistence type="inferred from homology"/>
<accession>A0ABX8AV16</accession>
<dbReference type="CDD" id="cd06261">
    <property type="entry name" value="TM_PBP2"/>
    <property type="match status" value="1"/>
</dbReference>
<evidence type="ECO:0000313" key="10">
    <source>
        <dbReference type="EMBL" id="QUS58898.1"/>
    </source>
</evidence>
<keyword evidence="11" id="KW-1185">Reference proteome</keyword>
<keyword evidence="5 8" id="KW-0812">Transmembrane</keyword>
<keyword evidence="4" id="KW-1003">Cell membrane</keyword>
<protein>
    <submittedName>
        <fullName evidence="10">ABC transporter permease subunit</fullName>
    </submittedName>
</protein>
<keyword evidence="6 8" id="KW-1133">Transmembrane helix</keyword>
<dbReference type="InterPro" id="IPR035906">
    <property type="entry name" value="MetI-like_sf"/>
</dbReference>
<dbReference type="SUPFAM" id="SSF161098">
    <property type="entry name" value="MetI-like"/>
    <property type="match status" value="1"/>
</dbReference>